<organism evidence="5 6">
    <name type="scientific">Periweissella fabalis</name>
    <dbReference type="NCBI Taxonomy" id="1070421"/>
    <lineage>
        <taxon>Bacteria</taxon>
        <taxon>Bacillati</taxon>
        <taxon>Bacillota</taxon>
        <taxon>Bacilli</taxon>
        <taxon>Lactobacillales</taxon>
        <taxon>Lactobacillaceae</taxon>
        <taxon>Periweissella</taxon>
    </lineage>
</organism>
<dbReference type="EMBL" id="JAAXPN010000001">
    <property type="protein sequence ID" value="NKZ23745.1"/>
    <property type="molecule type" value="Genomic_DNA"/>
</dbReference>
<dbReference type="SMART" id="SM00382">
    <property type="entry name" value="AAA"/>
    <property type="match status" value="1"/>
</dbReference>
<keyword evidence="2" id="KW-0547">Nucleotide-binding</keyword>
<dbReference type="SUPFAM" id="SSF52540">
    <property type="entry name" value="P-loop containing nucleoside triphosphate hydrolases"/>
    <property type="match status" value="1"/>
</dbReference>
<dbReference type="PANTHER" id="PTHR42939">
    <property type="entry name" value="ABC TRANSPORTER ATP-BINDING PROTEIN ALBC-RELATED"/>
    <property type="match status" value="1"/>
</dbReference>
<dbReference type="AlphaFoldDB" id="A0A7X6N282"/>
<dbReference type="InterPro" id="IPR003593">
    <property type="entry name" value="AAA+_ATPase"/>
</dbReference>
<evidence type="ECO:0000259" key="4">
    <source>
        <dbReference type="PROSITE" id="PS50893"/>
    </source>
</evidence>
<dbReference type="Gene3D" id="3.40.50.300">
    <property type="entry name" value="P-loop containing nucleotide triphosphate hydrolases"/>
    <property type="match status" value="1"/>
</dbReference>
<name>A0A7X6N282_9LACO</name>
<keyword evidence="3 5" id="KW-0067">ATP-binding</keyword>
<evidence type="ECO:0000256" key="3">
    <source>
        <dbReference type="ARBA" id="ARBA00022840"/>
    </source>
</evidence>
<keyword evidence="1" id="KW-0813">Transport</keyword>
<feature type="domain" description="ABC transporter" evidence="4">
    <location>
        <begin position="3"/>
        <end position="228"/>
    </location>
</feature>
<sequence>MRLDVNELKKVINNQTVIENINFSIEPGQIVGIVGRNGVGKTTLFKTMTGIYIADEGQITIDNQSVDNHLNLKQDIFFVDPLNNFNINYTPIEIAKMYAIVYPKFNTKQFLVEVAKHNLPIKQRVKNYSKGMQGLFNVLLALATRAQFVILDEPFDGLDVLIRENVKRILINAVQLNQISLIISSHNLTELDTLIDKAIILKDTTVSCQYSLENLRETARKVQLVFKDGLPSQLQAFGTVVEERGRVSVMVFENYTPQLDAKIASLGPLLYEELPLSLEDLFRSQLVDEADYILQK</sequence>
<reference evidence="5 6" key="1">
    <citation type="submission" date="2020-04" db="EMBL/GenBank/DDBJ databases">
        <title>MicrobeNet Type strains.</title>
        <authorList>
            <person name="Nicholson A.C."/>
        </authorList>
    </citation>
    <scope>NUCLEOTIDE SEQUENCE [LARGE SCALE GENOMIC DNA]</scope>
    <source>
        <strain evidence="5 6">CCUG 61472</strain>
    </source>
</reference>
<dbReference type="GO" id="GO:0016887">
    <property type="term" value="F:ATP hydrolysis activity"/>
    <property type="evidence" value="ECO:0007669"/>
    <property type="project" value="InterPro"/>
</dbReference>
<comment type="caution">
    <text evidence="5">The sequence shown here is derived from an EMBL/GenBank/DDBJ whole genome shotgun (WGS) entry which is preliminary data.</text>
</comment>
<dbReference type="GO" id="GO:0005524">
    <property type="term" value="F:ATP binding"/>
    <property type="evidence" value="ECO:0007669"/>
    <property type="project" value="UniProtKB-KW"/>
</dbReference>
<dbReference type="Proteomes" id="UP000549765">
    <property type="component" value="Unassembled WGS sequence"/>
</dbReference>
<gene>
    <name evidence="5" type="ORF">HF964_02830</name>
</gene>
<evidence type="ECO:0000313" key="6">
    <source>
        <dbReference type="Proteomes" id="UP000549765"/>
    </source>
</evidence>
<dbReference type="InterPro" id="IPR051782">
    <property type="entry name" value="ABC_Transporter_VariousFunc"/>
</dbReference>
<dbReference type="PROSITE" id="PS50893">
    <property type="entry name" value="ABC_TRANSPORTER_2"/>
    <property type="match status" value="1"/>
</dbReference>
<keyword evidence="6" id="KW-1185">Reference proteome</keyword>
<dbReference type="RefSeq" id="WP_168721529.1">
    <property type="nucleotide sequence ID" value="NZ_JAAXPN010000001.1"/>
</dbReference>
<dbReference type="InterPro" id="IPR027417">
    <property type="entry name" value="P-loop_NTPase"/>
</dbReference>
<dbReference type="PRINTS" id="PR00364">
    <property type="entry name" value="DISEASERSIST"/>
</dbReference>
<evidence type="ECO:0000256" key="1">
    <source>
        <dbReference type="ARBA" id="ARBA00022448"/>
    </source>
</evidence>
<dbReference type="Pfam" id="PF00005">
    <property type="entry name" value="ABC_tran"/>
    <property type="match status" value="1"/>
</dbReference>
<accession>A0A7X6N282</accession>
<protein>
    <submittedName>
        <fullName evidence="5">ABC transporter ATP-binding protein</fullName>
    </submittedName>
</protein>
<evidence type="ECO:0000313" key="5">
    <source>
        <dbReference type="EMBL" id="NKZ23745.1"/>
    </source>
</evidence>
<dbReference type="PANTHER" id="PTHR42939:SF1">
    <property type="entry name" value="ABC TRANSPORTER ATP-BINDING PROTEIN ALBC-RELATED"/>
    <property type="match status" value="1"/>
</dbReference>
<proteinExistence type="predicted"/>
<dbReference type="InterPro" id="IPR003439">
    <property type="entry name" value="ABC_transporter-like_ATP-bd"/>
</dbReference>
<dbReference type="CDD" id="cd03230">
    <property type="entry name" value="ABC_DR_subfamily_A"/>
    <property type="match status" value="1"/>
</dbReference>
<evidence type="ECO:0000256" key="2">
    <source>
        <dbReference type="ARBA" id="ARBA00022741"/>
    </source>
</evidence>